<reference evidence="1 2" key="1">
    <citation type="submission" date="2018-11" db="EMBL/GenBank/DDBJ databases">
        <authorList>
            <consortium name="Pathogen Informatics"/>
        </authorList>
    </citation>
    <scope>NUCLEOTIDE SEQUENCE [LARGE SCALE GENOMIC DNA]</scope>
</reference>
<dbReference type="AlphaFoldDB" id="A0A3P7T855"/>
<accession>A0A3P7T855</accession>
<evidence type="ECO:0000313" key="2">
    <source>
        <dbReference type="Proteomes" id="UP000280834"/>
    </source>
</evidence>
<evidence type="ECO:0000313" key="1">
    <source>
        <dbReference type="EMBL" id="VDO16811.1"/>
    </source>
</evidence>
<dbReference type="Proteomes" id="UP000280834">
    <property type="component" value="Unassembled WGS sequence"/>
</dbReference>
<protein>
    <submittedName>
        <fullName evidence="1">Uncharacterized protein</fullName>
    </submittedName>
</protein>
<organism evidence="1 2">
    <name type="scientific">Brugia timori</name>
    <dbReference type="NCBI Taxonomy" id="42155"/>
    <lineage>
        <taxon>Eukaryota</taxon>
        <taxon>Metazoa</taxon>
        <taxon>Ecdysozoa</taxon>
        <taxon>Nematoda</taxon>
        <taxon>Chromadorea</taxon>
        <taxon>Rhabditida</taxon>
        <taxon>Spirurina</taxon>
        <taxon>Spiruromorpha</taxon>
        <taxon>Filarioidea</taxon>
        <taxon>Onchocercidae</taxon>
        <taxon>Brugia</taxon>
    </lineage>
</organism>
<gene>
    <name evidence="1" type="ORF">BTMF_LOCUS4461</name>
</gene>
<keyword evidence="2" id="KW-1185">Reference proteome</keyword>
<proteinExistence type="predicted"/>
<name>A0A3P7T855_9BILA</name>
<dbReference type="EMBL" id="UZAG01004426">
    <property type="protein sequence ID" value="VDO16811.1"/>
    <property type="molecule type" value="Genomic_DNA"/>
</dbReference>
<sequence length="32" mass="4131">MIYFSYFSIEEWLVLFLKFIYSLKKKKKNEMY</sequence>